<dbReference type="Gene3D" id="1.20.140.10">
    <property type="entry name" value="Butyryl-CoA Dehydrogenase, subunit A, domain 3"/>
    <property type="match status" value="1"/>
</dbReference>
<dbReference type="InterPro" id="IPR006091">
    <property type="entry name" value="Acyl-CoA_Oxase/DH_mid-dom"/>
</dbReference>
<dbReference type="SUPFAM" id="SSF47203">
    <property type="entry name" value="Acyl-CoA dehydrogenase C-terminal domain-like"/>
    <property type="match status" value="1"/>
</dbReference>
<dbReference type="Gene3D" id="2.40.110.10">
    <property type="entry name" value="Butyryl-CoA Dehydrogenase, subunit A, domain 2"/>
    <property type="match status" value="1"/>
</dbReference>
<feature type="non-terminal residue" evidence="9">
    <location>
        <position position="1"/>
    </location>
</feature>
<reference evidence="9" key="1">
    <citation type="submission" date="2018-05" db="EMBL/GenBank/DDBJ databases">
        <authorList>
            <person name="Lanie J.A."/>
            <person name="Ng W.-L."/>
            <person name="Kazmierczak K.M."/>
            <person name="Andrzejewski T.M."/>
            <person name="Davidsen T.M."/>
            <person name="Wayne K.J."/>
            <person name="Tettelin H."/>
            <person name="Glass J.I."/>
            <person name="Rusch D."/>
            <person name="Podicherti R."/>
            <person name="Tsui H.-C.T."/>
            <person name="Winkler M.E."/>
        </authorList>
    </citation>
    <scope>NUCLEOTIDE SEQUENCE</scope>
</reference>
<dbReference type="InterPro" id="IPR013786">
    <property type="entry name" value="AcylCoA_DH/ox_N"/>
</dbReference>
<name>A0A381S0U7_9ZZZZ</name>
<evidence type="ECO:0000259" key="6">
    <source>
        <dbReference type="Pfam" id="PF00441"/>
    </source>
</evidence>
<evidence type="ECO:0000256" key="3">
    <source>
        <dbReference type="ARBA" id="ARBA00022630"/>
    </source>
</evidence>
<evidence type="ECO:0000313" key="9">
    <source>
        <dbReference type="EMBL" id="SUZ96948.1"/>
    </source>
</evidence>
<dbReference type="Pfam" id="PF02771">
    <property type="entry name" value="Acyl-CoA_dh_N"/>
    <property type="match status" value="1"/>
</dbReference>
<dbReference type="Pfam" id="PF02770">
    <property type="entry name" value="Acyl-CoA_dh_M"/>
    <property type="match status" value="1"/>
</dbReference>
<evidence type="ECO:0000259" key="8">
    <source>
        <dbReference type="Pfam" id="PF02771"/>
    </source>
</evidence>
<feature type="domain" description="Acyl-CoA dehydrogenase/oxidase C-terminal" evidence="6">
    <location>
        <begin position="296"/>
        <end position="399"/>
    </location>
</feature>
<evidence type="ECO:0000256" key="1">
    <source>
        <dbReference type="ARBA" id="ARBA00001974"/>
    </source>
</evidence>
<keyword evidence="4" id="KW-0274">FAD</keyword>
<comment type="cofactor">
    <cofactor evidence="1">
        <name>FAD</name>
        <dbReference type="ChEBI" id="CHEBI:57692"/>
    </cofactor>
</comment>
<feature type="domain" description="Acyl-CoA dehydrogenase/oxidase N-terminal" evidence="8">
    <location>
        <begin position="7"/>
        <end position="108"/>
    </location>
</feature>
<dbReference type="Gene3D" id="1.10.540.10">
    <property type="entry name" value="Acyl-CoA dehydrogenase/oxidase, N-terminal domain"/>
    <property type="match status" value="1"/>
</dbReference>
<dbReference type="InterPro" id="IPR036250">
    <property type="entry name" value="AcylCo_DH-like_C"/>
</dbReference>
<comment type="similarity">
    <text evidence="2">Belongs to the acyl-CoA dehydrogenase family.</text>
</comment>
<feature type="domain" description="Acyl-CoA oxidase/dehydrogenase middle" evidence="7">
    <location>
        <begin position="115"/>
        <end position="208"/>
    </location>
</feature>
<dbReference type="InterPro" id="IPR009100">
    <property type="entry name" value="AcylCoA_DH/oxidase_NM_dom_sf"/>
</dbReference>
<keyword evidence="3" id="KW-0285">Flavoprotein</keyword>
<dbReference type="PANTHER" id="PTHR43292:SF3">
    <property type="entry name" value="ACYL-COA DEHYDROGENASE FADE29"/>
    <property type="match status" value="1"/>
</dbReference>
<dbReference type="PANTHER" id="PTHR43292">
    <property type="entry name" value="ACYL-COA DEHYDROGENASE"/>
    <property type="match status" value="1"/>
</dbReference>
<gene>
    <name evidence="9" type="ORF">METZ01_LOCUS49802</name>
</gene>
<dbReference type="GO" id="GO:0016627">
    <property type="term" value="F:oxidoreductase activity, acting on the CH-CH group of donors"/>
    <property type="evidence" value="ECO:0007669"/>
    <property type="project" value="InterPro"/>
</dbReference>
<dbReference type="InterPro" id="IPR037069">
    <property type="entry name" value="AcylCoA_DH/ox_N_sf"/>
</dbReference>
<dbReference type="FunFam" id="2.40.110.10:FF:000011">
    <property type="entry name" value="Acyl-CoA dehydrogenase FadE34"/>
    <property type="match status" value="1"/>
</dbReference>
<protein>
    <recommendedName>
        <fullName evidence="10">Acyl-CoA dehydrogenase</fullName>
    </recommendedName>
</protein>
<dbReference type="InterPro" id="IPR009075">
    <property type="entry name" value="AcylCo_DH/oxidase_C"/>
</dbReference>
<dbReference type="GO" id="GO:0050660">
    <property type="term" value="F:flavin adenine dinucleotide binding"/>
    <property type="evidence" value="ECO:0007669"/>
    <property type="project" value="InterPro"/>
</dbReference>
<dbReference type="EMBL" id="UINC01002464">
    <property type="protein sequence ID" value="SUZ96948.1"/>
    <property type="molecule type" value="Genomic_DNA"/>
</dbReference>
<sequence>VPRTLASVFVAAGARSEAKRWYQKNWDPDRTVGDWFALLANSGWGYPGWPTEWLGRGMDRADVKAVREERKKLGALAPPSGIGPSLLAPMLFRHGTEDQMRRFLPAMAWKGETFCQMLSEPEAGSDLAGVTTRATRDGDEWVINGSKIWTSKANEVDYGMLLARTDPEAPKHRGLTFFLIARDQPGIDVRPLRTMTGGASFNQVFFDDARISVDDVIGIPEDGWTVTRTFLALEKNSYNPDAHEGGPFGKVDLAQTCAQLQEREQARRSAAAQGRGAGQLIADLIDKHGHGITELTRARQARLHTWRRVMGYTNQRVRAFRRQGNPLPGFEGPLSKLTVSTITREQRDLGLETQGPHGMLADEHAASAQFHHFFLSSPAISIAGGTDEIQRNHLAERILGLPKEPLLESNTEVVEDTET</sequence>
<dbReference type="AlphaFoldDB" id="A0A381S0U7"/>
<organism evidence="9">
    <name type="scientific">marine metagenome</name>
    <dbReference type="NCBI Taxonomy" id="408172"/>
    <lineage>
        <taxon>unclassified sequences</taxon>
        <taxon>metagenomes</taxon>
        <taxon>ecological metagenomes</taxon>
    </lineage>
</organism>
<dbReference type="SUPFAM" id="SSF56645">
    <property type="entry name" value="Acyl-CoA dehydrogenase NM domain-like"/>
    <property type="match status" value="1"/>
</dbReference>
<keyword evidence="5" id="KW-0560">Oxidoreductase</keyword>
<evidence type="ECO:0000256" key="5">
    <source>
        <dbReference type="ARBA" id="ARBA00023002"/>
    </source>
</evidence>
<evidence type="ECO:0000256" key="4">
    <source>
        <dbReference type="ARBA" id="ARBA00022827"/>
    </source>
</evidence>
<dbReference type="Pfam" id="PF00441">
    <property type="entry name" value="Acyl-CoA_dh_1"/>
    <property type="match status" value="1"/>
</dbReference>
<evidence type="ECO:0000256" key="2">
    <source>
        <dbReference type="ARBA" id="ARBA00009347"/>
    </source>
</evidence>
<dbReference type="InterPro" id="IPR046373">
    <property type="entry name" value="Acyl-CoA_Oxase/DH_mid-dom_sf"/>
</dbReference>
<dbReference type="GO" id="GO:0005886">
    <property type="term" value="C:plasma membrane"/>
    <property type="evidence" value="ECO:0007669"/>
    <property type="project" value="TreeGrafter"/>
</dbReference>
<evidence type="ECO:0000259" key="7">
    <source>
        <dbReference type="Pfam" id="PF02770"/>
    </source>
</evidence>
<dbReference type="InterPro" id="IPR052161">
    <property type="entry name" value="Mycobact_Acyl-CoA_DH"/>
</dbReference>
<proteinExistence type="inferred from homology"/>
<evidence type="ECO:0008006" key="10">
    <source>
        <dbReference type="Google" id="ProtNLM"/>
    </source>
</evidence>
<accession>A0A381S0U7</accession>